<proteinExistence type="inferred from homology"/>
<protein>
    <recommendedName>
        <fullName evidence="5 6">tRNA dimethylallyltransferase</fullName>
        <ecNumber evidence="5 6">2.5.1.75</ecNumber>
    </recommendedName>
</protein>
<dbReference type="SUPFAM" id="SSF52540">
    <property type="entry name" value="P-loop containing nucleoside triphosphate hydrolases"/>
    <property type="match status" value="1"/>
</dbReference>
<comment type="function">
    <text evidence="5">Catalyzes the transfer of a dimethylallyl group onto the adenine at position 37.</text>
</comment>
<dbReference type="Gene3D" id="3.30.160.60">
    <property type="entry name" value="Classic Zinc Finger"/>
    <property type="match status" value="1"/>
</dbReference>
<evidence type="ECO:0000256" key="4">
    <source>
        <dbReference type="ARBA" id="ARBA00022840"/>
    </source>
</evidence>
<evidence type="ECO:0000256" key="2">
    <source>
        <dbReference type="ARBA" id="ARBA00022679"/>
    </source>
</evidence>
<dbReference type="HAMAP" id="MF_00185">
    <property type="entry name" value="IPP_trans"/>
    <property type="match status" value="1"/>
</dbReference>
<reference evidence="8 9" key="1">
    <citation type="submission" date="2016-03" db="EMBL/GenBank/DDBJ databases">
        <authorList>
            <person name="Devillers H."/>
        </authorList>
    </citation>
    <scope>NUCLEOTIDE SEQUENCE [LARGE SCALE GENOMIC DNA]</scope>
    <source>
        <strain evidence="8">CBS 11717</strain>
    </source>
</reference>
<evidence type="ECO:0000313" key="9">
    <source>
        <dbReference type="Proteomes" id="UP000191024"/>
    </source>
</evidence>
<dbReference type="OrthoDB" id="775260at2759"/>
<dbReference type="InterPro" id="IPR030666">
    <property type="entry name" value="IPP_transferase_euk"/>
</dbReference>
<dbReference type="PANTHER" id="PTHR11088">
    <property type="entry name" value="TRNA DIMETHYLALLYLTRANSFERASE"/>
    <property type="match status" value="1"/>
</dbReference>
<dbReference type="Gene3D" id="3.40.50.300">
    <property type="entry name" value="P-loop containing nucleotide triphosphate hydrolases"/>
    <property type="match status" value="1"/>
</dbReference>
<keyword evidence="5" id="KW-0963">Cytoplasm</keyword>
<dbReference type="InterPro" id="IPR027417">
    <property type="entry name" value="P-loop_NTPase"/>
</dbReference>
<dbReference type="GO" id="GO:0005739">
    <property type="term" value="C:mitochondrion"/>
    <property type="evidence" value="ECO:0007669"/>
    <property type="project" value="TreeGrafter"/>
</dbReference>
<dbReference type="InterPro" id="IPR018022">
    <property type="entry name" value="IPT"/>
</dbReference>
<keyword evidence="2 5" id="KW-0808">Transferase</keyword>
<comment type="catalytic activity">
    <reaction evidence="5 6">
        <text>adenosine(37) in tRNA + dimethylallyl diphosphate = N(6)-dimethylallyladenosine(37) in tRNA + diphosphate</text>
        <dbReference type="Rhea" id="RHEA:26482"/>
        <dbReference type="Rhea" id="RHEA-COMP:10162"/>
        <dbReference type="Rhea" id="RHEA-COMP:10375"/>
        <dbReference type="ChEBI" id="CHEBI:33019"/>
        <dbReference type="ChEBI" id="CHEBI:57623"/>
        <dbReference type="ChEBI" id="CHEBI:74411"/>
        <dbReference type="ChEBI" id="CHEBI:74415"/>
        <dbReference type="EC" id="2.5.1.75"/>
    </reaction>
</comment>
<dbReference type="PIRSF" id="PIRSF039110">
    <property type="entry name" value="IPP_transferase"/>
    <property type="match status" value="1"/>
</dbReference>
<sequence length="427" mass="50167">MLSPLKRALRSFKMPHGKVIVIAGTTGVGKSLLSIQLASHVNGEIINSDSMQVYKDAPIITNKHPVEEREGIVHHIMNHVDWDEDYYLHRFEKECLQAIEDIHARGKTAIIVGGTHYYLQVLFKKRVEEKLRPLTEDERKFLDSEQPELIHAELKKHDAVIAQKFHPNDTRRVRRMLEIFYTTGQKPSNIFAAQNNALIYDTLFFWIYSNPDVLGARLDARVDTMLKSGGLEEIEHLYKIYQEKSYTPDQCQYGIWQVIGFKEFLPWLENRDKIPYEHGLERMKIRTRQYAKRQVKWIRKMLLPDVSEDLYLLDATDLAKWDENVRKRAFEITNSFITGKRSLEPYAPKRLQSQLKLNPEETSSPKATGWEQFSCMKCRDKNAKPLILVGQKNWQIHLQSRRHRTALKNEIKRKNFEKFKNSLNECF</sequence>
<dbReference type="GO" id="GO:0052381">
    <property type="term" value="F:tRNA dimethylallyltransferase activity"/>
    <property type="evidence" value="ECO:0007669"/>
    <property type="project" value="UniProtKB-UniRule"/>
</dbReference>
<keyword evidence="9" id="KW-1185">Reference proteome</keyword>
<gene>
    <name evidence="8" type="ORF">LAMI_0A04412G</name>
</gene>
<dbReference type="NCBIfam" id="TIGR00174">
    <property type="entry name" value="miaA"/>
    <property type="match status" value="1"/>
</dbReference>
<dbReference type="STRING" id="1230905.A0A1G4IPG0"/>
<organism evidence="8 9">
    <name type="scientific">Lachancea mirantina</name>
    <dbReference type="NCBI Taxonomy" id="1230905"/>
    <lineage>
        <taxon>Eukaryota</taxon>
        <taxon>Fungi</taxon>
        <taxon>Dikarya</taxon>
        <taxon>Ascomycota</taxon>
        <taxon>Saccharomycotina</taxon>
        <taxon>Saccharomycetes</taxon>
        <taxon>Saccharomycetales</taxon>
        <taxon>Saccharomycetaceae</taxon>
        <taxon>Lachancea</taxon>
    </lineage>
</organism>
<dbReference type="Proteomes" id="UP000191024">
    <property type="component" value="Chromosome A"/>
</dbReference>
<comment type="similarity">
    <text evidence="1 5 7">Belongs to the IPP transferase family.</text>
</comment>
<dbReference type="InterPro" id="IPR039657">
    <property type="entry name" value="Dimethylallyltransferase"/>
</dbReference>
<name>A0A1G4IPG0_9SACH</name>
<keyword evidence="3 5" id="KW-0547">Nucleotide-binding</keyword>
<evidence type="ECO:0000256" key="7">
    <source>
        <dbReference type="RuleBase" id="RU003785"/>
    </source>
</evidence>
<evidence type="ECO:0000256" key="3">
    <source>
        <dbReference type="ARBA" id="ARBA00022741"/>
    </source>
</evidence>
<evidence type="ECO:0000313" key="8">
    <source>
        <dbReference type="EMBL" id="SCU78373.1"/>
    </source>
</evidence>
<dbReference type="AlphaFoldDB" id="A0A1G4IPG0"/>
<evidence type="ECO:0000256" key="1">
    <source>
        <dbReference type="ARBA" id="ARBA00005842"/>
    </source>
</evidence>
<dbReference type="EMBL" id="LT598462">
    <property type="protein sequence ID" value="SCU78373.1"/>
    <property type="molecule type" value="Genomic_DNA"/>
</dbReference>
<dbReference type="GO" id="GO:0005524">
    <property type="term" value="F:ATP binding"/>
    <property type="evidence" value="ECO:0007669"/>
    <property type="project" value="UniProtKB-UniRule"/>
</dbReference>
<accession>A0A1G4IPG0</accession>
<dbReference type="Pfam" id="PF01715">
    <property type="entry name" value="IPPT"/>
    <property type="match status" value="1"/>
</dbReference>
<keyword evidence="5 6" id="KW-0819">tRNA processing</keyword>
<evidence type="ECO:0000256" key="5">
    <source>
        <dbReference type="PIRNR" id="PIRNR039110"/>
    </source>
</evidence>
<dbReference type="EC" id="2.5.1.75" evidence="5 6"/>
<dbReference type="PANTHER" id="PTHR11088:SF89">
    <property type="entry name" value="TRNA DIMETHYLALLYLTRANSFERASE"/>
    <property type="match status" value="1"/>
</dbReference>
<evidence type="ECO:0000256" key="6">
    <source>
        <dbReference type="RuleBase" id="RU003783"/>
    </source>
</evidence>
<dbReference type="GO" id="GO:0006400">
    <property type="term" value="P:tRNA modification"/>
    <property type="evidence" value="ECO:0007669"/>
    <property type="project" value="TreeGrafter"/>
</dbReference>
<dbReference type="Gene3D" id="1.10.20.140">
    <property type="match status" value="1"/>
</dbReference>
<keyword evidence="4 5" id="KW-0067">ATP-binding</keyword>